<feature type="compositionally biased region" description="Basic and acidic residues" evidence="1">
    <location>
        <begin position="90"/>
        <end position="110"/>
    </location>
</feature>
<dbReference type="RefSeq" id="WP_064445155.1">
    <property type="nucleotide sequence ID" value="NZ_JBHMAS010000044.1"/>
</dbReference>
<gene>
    <name evidence="2" type="ORF">ACFFQ6_17050</name>
</gene>
<dbReference type="Proteomes" id="UP001589587">
    <property type="component" value="Unassembled WGS sequence"/>
</dbReference>
<feature type="region of interest" description="Disordered" evidence="1">
    <location>
        <begin position="126"/>
        <end position="164"/>
    </location>
</feature>
<evidence type="ECO:0000256" key="1">
    <source>
        <dbReference type="SAM" id="MobiDB-lite"/>
    </source>
</evidence>
<protein>
    <submittedName>
        <fullName evidence="2">Uncharacterized protein</fullName>
    </submittedName>
</protein>
<reference evidence="2 3" key="1">
    <citation type="submission" date="2024-09" db="EMBL/GenBank/DDBJ databases">
        <authorList>
            <person name="Sun Q."/>
            <person name="Mori K."/>
        </authorList>
    </citation>
    <scope>NUCLEOTIDE SEQUENCE [LARGE SCALE GENOMIC DNA]</scope>
    <source>
        <strain evidence="2 3">JCM 11411</strain>
    </source>
</reference>
<feature type="region of interest" description="Disordered" evidence="1">
    <location>
        <begin position="70"/>
        <end position="110"/>
    </location>
</feature>
<sequence length="164" mass="18573">MTAKKKRTPAKATHTAPSPEVVAATEFLLGQPDARALRRRYLELITRTTSASGKRTTDYAAAERYLLTTAAKLRRTRPNPPPPTTKQHHRSDQRITLRPNGIRDRSTHAGVKDRLRKRTIITYRVYTPTRRGTAERSTRTQLAPNQLNDRLRPPGPKLGHPTKI</sequence>
<evidence type="ECO:0000313" key="3">
    <source>
        <dbReference type="Proteomes" id="UP001589587"/>
    </source>
</evidence>
<comment type="caution">
    <text evidence="2">The sequence shown here is derived from an EMBL/GenBank/DDBJ whole genome shotgun (WGS) entry which is preliminary data.</text>
</comment>
<evidence type="ECO:0000313" key="2">
    <source>
        <dbReference type="EMBL" id="MFB9781402.1"/>
    </source>
</evidence>
<feature type="compositionally biased region" description="Polar residues" evidence="1">
    <location>
        <begin position="139"/>
        <end position="148"/>
    </location>
</feature>
<accession>A0ABV5XHI5</accession>
<name>A0ABV5XHI5_9NOCA</name>
<organism evidence="2 3">
    <name type="scientific">Rhodococcus baikonurensis</name>
    <dbReference type="NCBI Taxonomy" id="172041"/>
    <lineage>
        <taxon>Bacteria</taxon>
        <taxon>Bacillati</taxon>
        <taxon>Actinomycetota</taxon>
        <taxon>Actinomycetes</taxon>
        <taxon>Mycobacteriales</taxon>
        <taxon>Nocardiaceae</taxon>
        <taxon>Rhodococcus</taxon>
        <taxon>Rhodococcus erythropolis group</taxon>
    </lineage>
</organism>
<dbReference type="EMBL" id="JBHMAS010000044">
    <property type="protein sequence ID" value="MFB9781402.1"/>
    <property type="molecule type" value="Genomic_DNA"/>
</dbReference>
<keyword evidence="3" id="KW-1185">Reference proteome</keyword>
<proteinExistence type="predicted"/>